<evidence type="ECO:0000256" key="4">
    <source>
        <dbReference type="SAM" id="MobiDB-lite"/>
    </source>
</evidence>
<keyword evidence="2" id="KW-0663">Pyridoxal phosphate</keyword>
<feature type="region of interest" description="Disordered" evidence="4">
    <location>
        <begin position="171"/>
        <end position="243"/>
    </location>
</feature>
<dbReference type="GO" id="GO:0006565">
    <property type="term" value="P:L-serine catabolic process"/>
    <property type="evidence" value="ECO:0007669"/>
    <property type="project" value="TreeGrafter"/>
</dbReference>
<name>A0AAD9DQ76_9TELE</name>
<dbReference type="Gene3D" id="3.40.50.1100">
    <property type="match status" value="1"/>
</dbReference>
<dbReference type="GO" id="GO:0004794">
    <property type="term" value="F:threonine deaminase activity"/>
    <property type="evidence" value="ECO:0007669"/>
    <property type="project" value="TreeGrafter"/>
</dbReference>
<sequence length="520" mass="57731">MPRQPSAWPPNRTPPRERPRVAPFSSPVAFTTVHSGTVGSHLACLLQHCQCWDESSSQGPGWCPAARTFLTPASTRCPAPADDGETRREGEHIGEMRQHLPRSGCGSHYQISTQNTKGVRAQGLARLQPPDSLAVYTLSQDSKAQTAGAVVLRAPCKMFDEGNLDVCSTLPQHSPHETAGRAGPTPPGARPPTAARRNDGMRRRRAETHTAKRNVRATTKASAHLTMASATKTSPKGTRRSPLSLPASALSAEEHLDVDLKTLEKVPLMAPTEPFITRSREHKSAPGPPVEFLRFQDISAAALKIQQSGIQKTPCTKQQKKGVIVAMDCSFSMAMAHHTVELRIPVFVIMPAYSCLSRLRMFCDYGAMVISYGSMACDSQNHACHLAQENSYLYLEECTTQKTRHLVWCNALRAHTLHLTKKMVISVRVTVLVRQCVGRALALDDRISRFTVQLGDLARRHMAQRMETLAWEDVRLLDVWHRRYSDRADQAQVECVVESRDKTQNCQLRRTLSGRYPTLR</sequence>
<dbReference type="GO" id="GO:0009097">
    <property type="term" value="P:isoleucine biosynthetic process"/>
    <property type="evidence" value="ECO:0007669"/>
    <property type="project" value="TreeGrafter"/>
</dbReference>
<protein>
    <submittedName>
        <fullName evidence="5">Uncharacterized protein</fullName>
    </submittedName>
</protein>
<comment type="caution">
    <text evidence="5">The sequence shown here is derived from an EMBL/GenBank/DDBJ whole genome shotgun (WGS) entry which is preliminary data.</text>
</comment>
<dbReference type="PANTHER" id="PTHR48078:SF19">
    <property type="entry name" value="ACT DOMAIN-CONTAINING PROTEIN"/>
    <property type="match status" value="1"/>
</dbReference>
<evidence type="ECO:0000256" key="1">
    <source>
        <dbReference type="ARBA" id="ARBA00001933"/>
    </source>
</evidence>
<keyword evidence="3" id="KW-0456">Lyase</keyword>
<dbReference type="InterPro" id="IPR036052">
    <property type="entry name" value="TrpB-like_PALP_sf"/>
</dbReference>
<dbReference type="PANTHER" id="PTHR48078">
    <property type="entry name" value="THREONINE DEHYDRATASE, MITOCHONDRIAL-RELATED"/>
    <property type="match status" value="1"/>
</dbReference>
<feature type="compositionally biased region" description="Basic residues" evidence="4">
    <location>
        <begin position="202"/>
        <end position="215"/>
    </location>
</feature>
<evidence type="ECO:0000256" key="2">
    <source>
        <dbReference type="ARBA" id="ARBA00022898"/>
    </source>
</evidence>
<comment type="cofactor">
    <cofactor evidence="1">
        <name>pyridoxal 5'-phosphate</name>
        <dbReference type="ChEBI" id="CHEBI:597326"/>
    </cofactor>
</comment>
<dbReference type="Proteomes" id="UP001239994">
    <property type="component" value="Unassembled WGS sequence"/>
</dbReference>
<evidence type="ECO:0000256" key="3">
    <source>
        <dbReference type="ARBA" id="ARBA00023239"/>
    </source>
</evidence>
<dbReference type="AlphaFoldDB" id="A0AAD9DQ76"/>
<dbReference type="InterPro" id="IPR050147">
    <property type="entry name" value="Ser/Thr_Dehydratase"/>
</dbReference>
<evidence type="ECO:0000313" key="6">
    <source>
        <dbReference type="Proteomes" id="UP001239994"/>
    </source>
</evidence>
<dbReference type="GO" id="GO:0003941">
    <property type="term" value="F:L-serine ammonia-lyase activity"/>
    <property type="evidence" value="ECO:0007669"/>
    <property type="project" value="TreeGrafter"/>
</dbReference>
<feature type="region of interest" description="Disordered" evidence="4">
    <location>
        <begin position="1"/>
        <end position="23"/>
    </location>
</feature>
<dbReference type="EMBL" id="JAROKS010000020">
    <property type="protein sequence ID" value="KAK1791145.1"/>
    <property type="molecule type" value="Genomic_DNA"/>
</dbReference>
<dbReference type="SUPFAM" id="SSF53686">
    <property type="entry name" value="Tryptophan synthase beta subunit-like PLP-dependent enzymes"/>
    <property type="match status" value="1"/>
</dbReference>
<reference evidence="5" key="1">
    <citation type="submission" date="2023-03" db="EMBL/GenBank/DDBJ databases">
        <title>Electrophorus voltai genome.</title>
        <authorList>
            <person name="Bian C."/>
        </authorList>
    </citation>
    <scope>NUCLEOTIDE SEQUENCE</scope>
    <source>
        <strain evidence="5">CB-2022</strain>
        <tissue evidence="5">Muscle</tissue>
    </source>
</reference>
<organism evidence="5 6">
    <name type="scientific">Electrophorus voltai</name>
    <dbReference type="NCBI Taxonomy" id="2609070"/>
    <lineage>
        <taxon>Eukaryota</taxon>
        <taxon>Metazoa</taxon>
        <taxon>Chordata</taxon>
        <taxon>Craniata</taxon>
        <taxon>Vertebrata</taxon>
        <taxon>Euteleostomi</taxon>
        <taxon>Actinopterygii</taxon>
        <taxon>Neopterygii</taxon>
        <taxon>Teleostei</taxon>
        <taxon>Ostariophysi</taxon>
        <taxon>Gymnotiformes</taxon>
        <taxon>Gymnotoidei</taxon>
        <taxon>Gymnotidae</taxon>
        <taxon>Electrophorus</taxon>
    </lineage>
</organism>
<keyword evidence="6" id="KW-1185">Reference proteome</keyword>
<accession>A0AAD9DQ76</accession>
<gene>
    <name evidence="5" type="ORF">P4O66_002175</name>
</gene>
<proteinExistence type="predicted"/>
<dbReference type="GO" id="GO:0006567">
    <property type="term" value="P:L-threonine catabolic process"/>
    <property type="evidence" value="ECO:0007669"/>
    <property type="project" value="TreeGrafter"/>
</dbReference>
<evidence type="ECO:0000313" key="5">
    <source>
        <dbReference type="EMBL" id="KAK1791145.1"/>
    </source>
</evidence>